<sequence length="209" mass="24706">MHNHSDYSDDVFHWIKTDYDGKDNKKADEFAFEIMKKIVMDGCLNASGKDTFRNLESVCFTESPLEVKRHQSSRYTQFGFAFSKSLIFDLGGRHVIYQPKNEAHFLPEGLHWRHVTYDPNDKDKVKRNGVNFTWEREWRLNCKQLDIRNAHSIIVPNAFFADELSHYLHGWEHMNWAGWISGDSEARSPEEYGEHLIEIHDRIKIFEDI</sequence>
<name>A0ABD4KBK9_9ENTR</name>
<comment type="caution">
    <text evidence="1">The sequence shown here is derived from an EMBL/GenBank/DDBJ whole genome shotgun (WGS) entry which is preliminary data.</text>
</comment>
<proteinExistence type="predicted"/>
<reference evidence="1 2" key="1">
    <citation type="submission" date="2020-11" db="EMBL/GenBank/DDBJ databases">
        <title>Identification of Lelliottia nimipressuralis from Wound Infection by Whole Genome-Based Bacterial Identification.</title>
        <authorList>
            <person name="Navarathna D.H."/>
            <person name="Choi H."/>
            <person name="Jinadatha C."/>
            <person name="Chatterjee P."/>
            <person name="Hwang M."/>
        </authorList>
    </citation>
    <scope>NUCLEOTIDE SEQUENCE [LARGE SCALE GENOMIC DNA]</scope>
    <source>
        <strain evidence="1 2">DN2020</strain>
    </source>
</reference>
<evidence type="ECO:0000313" key="2">
    <source>
        <dbReference type="Proteomes" id="UP000628560"/>
    </source>
</evidence>
<evidence type="ECO:0000313" key="1">
    <source>
        <dbReference type="EMBL" id="MBF4179327.1"/>
    </source>
</evidence>
<dbReference type="RefSeq" id="WP_194513812.1">
    <property type="nucleotide sequence ID" value="NZ_JADIXP010000010.1"/>
</dbReference>
<gene>
    <name evidence="1" type="ORF">ISP11_15755</name>
</gene>
<protein>
    <submittedName>
        <fullName evidence="1">Uncharacterized protein</fullName>
    </submittedName>
</protein>
<dbReference type="Proteomes" id="UP000628560">
    <property type="component" value="Unassembled WGS sequence"/>
</dbReference>
<accession>A0ABD4KBK9</accession>
<dbReference type="AlphaFoldDB" id="A0ABD4KBK9"/>
<organism evidence="1 2">
    <name type="scientific">Lelliottia nimipressuralis</name>
    <dbReference type="NCBI Taxonomy" id="69220"/>
    <lineage>
        <taxon>Bacteria</taxon>
        <taxon>Pseudomonadati</taxon>
        <taxon>Pseudomonadota</taxon>
        <taxon>Gammaproteobacteria</taxon>
        <taxon>Enterobacterales</taxon>
        <taxon>Enterobacteriaceae</taxon>
        <taxon>Lelliottia</taxon>
    </lineage>
</organism>
<dbReference type="EMBL" id="JADIXP010000010">
    <property type="protein sequence ID" value="MBF4179327.1"/>
    <property type="molecule type" value="Genomic_DNA"/>
</dbReference>